<sequence length="80" mass="8197">MNRTPLRAPRETTWRAAGSAKSAPMKTPSTAPPAAADDATTTSGTPDSTVRPQTDSVPPASLTDEAIVIFSPSLSSSLSL</sequence>
<feature type="region of interest" description="Disordered" evidence="1">
    <location>
        <begin position="1"/>
        <end position="64"/>
    </location>
</feature>
<accession>A0A0A9FBF4</accession>
<proteinExistence type="predicted"/>
<dbReference type="AlphaFoldDB" id="A0A0A9FBF4"/>
<evidence type="ECO:0000256" key="1">
    <source>
        <dbReference type="SAM" id="MobiDB-lite"/>
    </source>
</evidence>
<organism evidence="2">
    <name type="scientific">Arundo donax</name>
    <name type="common">Giant reed</name>
    <name type="synonym">Donax arundinaceus</name>
    <dbReference type="NCBI Taxonomy" id="35708"/>
    <lineage>
        <taxon>Eukaryota</taxon>
        <taxon>Viridiplantae</taxon>
        <taxon>Streptophyta</taxon>
        <taxon>Embryophyta</taxon>
        <taxon>Tracheophyta</taxon>
        <taxon>Spermatophyta</taxon>
        <taxon>Magnoliopsida</taxon>
        <taxon>Liliopsida</taxon>
        <taxon>Poales</taxon>
        <taxon>Poaceae</taxon>
        <taxon>PACMAD clade</taxon>
        <taxon>Arundinoideae</taxon>
        <taxon>Arundineae</taxon>
        <taxon>Arundo</taxon>
    </lineage>
</organism>
<feature type="compositionally biased region" description="Low complexity" evidence="1">
    <location>
        <begin position="27"/>
        <end position="49"/>
    </location>
</feature>
<reference evidence="2" key="1">
    <citation type="submission" date="2014-09" db="EMBL/GenBank/DDBJ databases">
        <authorList>
            <person name="Magalhaes I.L.F."/>
            <person name="Oliveira U."/>
            <person name="Santos F.R."/>
            <person name="Vidigal T.H.D.A."/>
            <person name="Brescovit A.D."/>
            <person name="Santos A.J."/>
        </authorList>
    </citation>
    <scope>NUCLEOTIDE SEQUENCE</scope>
    <source>
        <tissue evidence="2">Shoot tissue taken approximately 20 cm above the soil surface</tissue>
    </source>
</reference>
<reference evidence="2" key="2">
    <citation type="journal article" date="2015" name="Data Brief">
        <title>Shoot transcriptome of the giant reed, Arundo donax.</title>
        <authorList>
            <person name="Barrero R.A."/>
            <person name="Guerrero F.D."/>
            <person name="Moolhuijzen P."/>
            <person name="Goolsby J.A."/>
            <person name="Tidwell J."/>
            <person name="Bellgard S.E."/>
            <person name="Bellgard M.I."/>
        </authorList>
    </citation>
    <scope>NUCLEOTIDE SEQUENCE</scope>
    <source>
        <tissue evidence="2">Shoot tissue taken approximately 20 cm above the soil surface</tissue>
    </source>
</reference>
<protein>
    <submittedName>
        <fullName evidence="2">AGA2</fullName>
    </submittedName>
</protein>
<dbReference type="EMBL" id="GBRH01189352">
    <property type="protein sequence ID" value="JAE08544.1"/>
    <property type="molecule type" value="Transcribed_RNA"/>
</dbReference>
<evidence type="ECO:0000313" key="2">
    <source>
        <dbReference type="EMBL" id="JAE08544.1"/>
    </source>
</evidence>
<name>A0A0A9FBF4_ARUDO</name>